<evidence type="ECO:0000313" key="2">
    <source>
        <dbReference type="Proteomes" id="UP000290608"/>
    </source>
</evidence>
<name>A0A4Q0P7D3_9FLAO</name>
<sequence>MEAGIQILQNAEAAKMYKDLIIQLNKDFLRAGLSEQFGEDLAAEALMRNLTGSLYTTLVSDFEVYLNLLYVIDVSESKIKNLPQQEVHELVFAVSELILEREFVKVSFKNRSE</sequence>
<dbReference type="RefSeq" id="WP_073099270.1">
    <property type="nucleotide sequence ID" value="NZ_QOVL01000029.1"/>
</dbReference>
<gene>
    <name evidence="1" type="ORF">DSL99_3937</name>
</gene>
<dbReference type="STRING" id="1122159.SAMN02745246_02192"/>
<dbReference type="EMBL" id="QOVL01000029">
    <property type="protein sequence ID" value="RXG22371.1"/>
    <property type="molecule type" value="Genomic_DNA"/>
</dbReference>
<protein>
    <submittedName>
        <fullName evidence="1">Uncharacterized protein</fullName>
    </submittedName>
</protein>
<evidence type="ECO:0000313" key="1">
    <source>
        <dbReference type="EMBL" id="RXG22371.1"/>
    </source>
</evidence>
<comment type="caution">
    <text evidence="1">The sequence shown here is derived from an EMBL/GenBank/DDBJ whole genome shotgun (WGS) entry which is preliminary data.</text>
</comment>
<organism evidence="1 2">
    <name type="scientific">Leeuwenhoekiella marinoflava</name>
    <dbReference type="NCBI Taxonomy" id="988"/>
    <lineage>
        <taxon>Bacteria</taxon>
        <taxon>Pseudomonadati</taxon>
        <taxon>Bacteroidota</taxon>
        <taxon>Flavobacteriia</taxon>
        <taxon>Flavobacteriales</taxon>
        <taxon>Flavobacteriaceae</taxon>
        <taxon>Leeuwenhoekiella</taxon>
    </lineage>
</organism>
<dbReference type="AlphaFoldDB" id="A0A4Q0P7D3"/>
<proteinExistence type="predicted"/>
<accession>A0A4Q0P7D3</accession>
<reference evidence="1 2" key="1">
    <citation type="submission" date="2018-07" db="EMBL/GenBank/DDBJ databases">
        <title>Leeuwenhoekiella genomics.</title>
        <authorList>
            <person name="Tahon G."/>
            <person name="Willems A."/>
        </authorList>
    </citation>
    <scope>NUCLEOTIDE SEQUENCE [LARGE SCALE GENOMIC DNA]</scope>
    <source>
        <strain evidence="1 2">LMG 1345</strain>
    </source>
</reference>
<dbReference type="Proteomes" id="UP000290608">
    <property type="component" value="Unassembled WGS sequence"/>
</dbReference>